<reference evidence="6" key="1">
    <citation type="submission" date="2023-03" db="EMBL/GenBank/DDBJ databases">
        <title>MT1 and MT2 Draft Genomes of Novel Species.</title>
        <authorList>
            <person name="Venkateswaran K."/>
        </authorList>
    </citation>
    <scope>NUCLEOTIDE SEQUENCE</scope>
    <source>
        <strain evidence="6">F6_8S_P_1A</strain>
    </source>
</reference>
<evidence type="ECO:0000256" key="2">
    <source>
        <dbReference type="ARBA" id="ARBA00023125"/>
    </source>
</evidence>
<dbReference type="EMBL" id="JAROCB010000003">
    <property type="protein sequence ID" value="MDN4597645.1"/>
    <property type="molecule type" value="Genomic_DNA"/>
</dbReference>
<evidence type="ECO:0000256" key="3">
    <source>
        <dbReference type="ARBA" id="ARBA00023163"/>
    </source>
</evidence>
<sequence>MNSPEAAETRRRRGRPAAGDPERVALLALRRFASHGYESTTMEAVADLAGIGRRTLFRYFPSKPDLVWGGMEPVVERMHRVLDSPGADESTRDVIARAMSESLDLDPDTLEATRLRLRLMASDPALIAFGVLRLTASRDLLAEFLGRRLGADASELRVRVVADAISSANFSALLWWATNRDDDDPAAASVEALDALLGLHLP</sequence>
<comment type="caution">
    <text evidence="6">The sequence shown here is derived from an EMBL/GenBank/DDBJ whole genome shotgun (WGS) entry which is preliminary data.</text>
</comment>
<dbReference type="Gene3D" id="1.10.10.60">
    <property type="entry name" value="Homeodomain-like"/>
    <property type="match status" value="1"/>
</dbReference>
<keyword evidence="3" id="KW-0804">Transcription</keyword>
<keyword evidence="2 4" id="KW-0238">DNA-binding</keyword>
<dbReference type="SUPFAM" id="SSF46689">
    <property type="entry name" value="Homeodomain-like"/>
    <property type="match status" value="1"/>
</dbReference>
<dbReference type="Proteomes" id="UP001174210">
    <property type="component" value="Unassembled WGS sequence"/>
</dbReference>
<dbReference type="InterPro" id="IPR041347">
    <property type="entry name" value="MftR_C"/>
</dbReference>
<evidence type="ECO:0000313" key="7">
    <source>
        <dbReference type="Proteomes" id="UP001174210"/>
    </source>
</evidence>
<dbReference type="PROSITE" id="PS50977">
    <property type="entry name" value="HTH_TETR_2"/>
    <property type="match status" value="1"/>
</dbReference>
<dbReference type="InterPro" id="IPR009057">
    <property type="entry name" value="Homeodomain-like_sf"/>
</dbReference>
<dbReference type="InterPro" id="IPR023772">
    <property type="entry name" value="DNA-bd_HTH_TetR-type_CS"/>
</dbReference>
<dbReference type="Pfam" id="PF00440">
    <property type="entry name" value="TetR_N"/>
    <property type="match status" value="1"/>
</dbReference>
<protein>
    <submittedName>
        <fullName evidence="6">TetR family transcriptional regulator</fullName>
    </submittedName>
</protein>
<proteinExistence type="predicted"/>
<dbReference type="InterPro" id="IPR050109">
    <property type="entry name" value="HTH-type_TetR-like_transc_reg"/>
</dbReference>
<dbReference type="RefSeq" id="WP_301218871.1">
    <property type="nucleotide sequence ID" value="NZ_JAROCB010000003.1"/>
</dbReference>
<dbReference type="PANTHER" id="PTHR30055">
    <property type="entry name" value="HTH-TYPE TRANSCRIPTIONAL REGULATOR RUTR"/>
    <property type="match status" value="1"/>
</dbReference>
<feature type="DNA-binding region" description="H-T-H motif" evidence="4">
    <location>
        <begin position="41"/>
        <end position="60"/>
    </location>
</feature>
<feature type="domain" description="HTH tetR-type" evidence="5">
    <location>
        <begin position="18"/>
        <end position="78"/>
    </location>
</feature>
<dbReference type="PANTHER" id="PTHR30055:SF238">
    <property type="entry name" value="MYCOFACTOCIN BIOSYNTHESIS TRANSCRIPTIONAL REGULATOR MFTR-RELATED"/>
    <property type="match status" value="1"/>
</dbReference>
<accession>A0ABT8IXX2</accession>
<keyword evidence="1" id="KW-0805">Transcription regulation</keyword>
<organism evidence="6 7">
    <name type="scientific">Leifsonia virtsii</name>
    <dbReference type="NCBI Taxonomy" id="3035915"/>
    <lineage>
        <taxon>Bacteria</taxon>
        <taxon>Bacillati</taxon>
        <taxon>Actinomycetota</taxon>
        <taxon>Actinomycetes</taxon>
        <taxon>Micrococcales</taxon>
        <taxon>Microbacteriaceae</taxon>
        <taxon>Leifsonia</taxon>
    </lineage>
</organism>
<dbReference type="Pfam" id="PF17754">
    <property type="entry name" value="TetR_C_14"/>
    <property type="match status" value="1"/>
</dbReference>
<evidence type="ECO:0000256" key="4">
    <source>
        <dbReference type="PROSITE-ProRule" id="PRU00335"/>
    </source>
</evidence>
<name>A0ABT8IXX2_9MICO</name>
<evidence type="ECO:0000259" key="5">
    <source>
        <dbReference type="PROSITE" id="PS50977"/>
    </source>
</evidence>
<evidence type="ECO:0000256" key="1">
    <source>
        <dbReference type="ARBA" id="ARBA00023015"/>
    </source>
</evidence>
<dbReference type="PROSITE" id="PS01081">
    <property type="entry name" value="HTH_TETR_1"/>
    <property type="match status" value="1"/>
</dbReference>
<evidence type="ECO:0000313" key="6">
    <source>
        <dbReference type="EMBL" id="MDN4597645.1"/>
    </source>
</evidence>
<gene>
    <name evidence="6" type="ORF">P5G59_10880</name>
</gene>
<dbReference type="Gene3D" id="1.10.357.10">
    <property type="entry name" value="Tetracycline Repressor, domain 2"/>
    <property type="match status" value="1"/>
</dbReference>
<keyword evidence="7" id="KW-1185">Reference proteome</keyword>
<dbReference type="InterPro" id="IPR001647">
    <property type="entry name" value="HTH_TetR"/>
</dbReference>